<dbReference type="EMBL" id="CAJOBC010003262">
    <property type="protein sequence ID" value="CAF3774933.1"/>
    <property type="molecule type" value="Genomic_DNA"/>
</dbReference>
<name>A0A814H0T2_9BILA</name>
<feature type="region of interest" description="Disordered" evidence="5">
    <location>
        <begin position="1"/>
        <end position="20"/>
    </location>
</feature>
<feature type="repeat" description="ANK" evidence="3">
    <location>
        <begin position="561"/>
        <end position="593"/>
    </location>
</feature>
<evidence type="ECO:0000313" key="6">
    <source>
        <dbReference type="EMBL" id="CAF1003529.1"/>
    </source>
</evidence>
<feature type="repeat" description="ANK" evidence="3">
    <location>
        <begin position="972"/>
        <end position="1005"/>
    </location>
</feature>
<dbReference type="PANTHER" id="PTHR24126">
    <property type="entry name" value="ANKYRIN REPEAT, PH AND SEC7 DOMAIN CONTAINING PROTEIN SECG-RELATED"/>
    <property type="match status" value="1"/>
</dbReference>
<keyword evidence="4" id="KW-0175">Coiled coil</keyword>
<dbReference type="Proteomes" id="UP000663829">
    <property type="component" value="Unassembled WGS sequence"/>
</dbReference>
<dbReference type="PROSITE" id="PS50297">
    <property type="entry name" value="ANK_REP_REGION"/>
    <property type="match status" value="2"/>
</dbReference>
<comment type="caution">
    <text evidence="6">The sequence shown here is derived from an EMBL/GenBank/DDBJ whole genome shotgun (WGS) entry which is preliminary data.</text>
</comment>
<feature type="coiled-coil region" evidence="4">
    <location>
        <begin position="1779"/>
        <end position="1854"/>
    </location>
</feature>
<evidence type="ECO:0000256" key="3">
    <source>
        <dbReference type="PROSITE-ProRule" id="PRU00023"/>
    </source>
</evidence>
<evidence type="ECO:0000256" key="1">
    <source>
        <dbReference type="ARBA" id="ARBA00022737"/>
    </source>
</evidence>
<dbReference type="SUPFAM" id="SSF48403">
    <property type="entry name" value="Ankyrin repeat"/>
    <property type="match status" value="3"/>
</dbReference>
<reference evidence="6" key="1">
    <citation type="submission" date="2021-02" db="EMBL/GenBank/DDBJ databases">
        <authorList>
            <person name="Nowell W R."/>
        </authorList>
    </citation>
    <scope>NUCLEOTIDE SEQUENCE</scope>
</reference>
<evidence type="ECO:0000256" key="4">
    <source>
        <dbReference type="SAM" id="Coils"/>
    </source>
</evidence>
<dbReference type="PANTHER" id="PTHR24126:SF14">
    <property type="entry name" value="ANK_REP_REGION DOMAIN-CONTAINING PROTEIN"/>
    <property type="match status" value="1"/>
</dbReference>
<organism evidence="6 8">
    <name type="scientific">Didymodactylos carnosus</name>
    <dbReference type="NCBI Taxonomy" id="1234261"/>
    <lineage>
        <taxon>Eukaryota</taxon>
        <taxon>Metazoa</taxon>
        <taxon>Spiralia</taxon>
        <taxon>Gnathifera</taxon>
        <taxon>Rotifera</taxon>
        <taxon>Eurotatoria</taxon>
        <taxon>Bdelloidea</taxon>
        <taxon>Philodinida</taxon>
        <taxon>Philodinidae</taxon>
        <taxon>Didymodactylos</taxon>
    </lineage>
</organism>
<evidence type="ECO:0008006" key="9">
    <source>
        <dbReference type="Google" id="ProtNLM"/>
    </source>
</evidence>
<dbReference type="SUPFAM" id="SSF140860">
    <property type="entry name" value="Pseudo ankyrin repeat-like"/>
    <property type="match status" value="1"/>
</dbReference>
<dbReference type="Gene3D" id="1.25.40.20">
    <property type="entry name" value="Ankyrin repeat-containing domain"/>
    <property type="match status" value="6"/>
</dbReference>
<dbReference type="InterPro" id="IPR036770">
    <property type="entry name" value="Ankyrin_rpt-contain_sf"/>
</dbReference>
<feature type="repeat" description="ANK" evidence="3">
    <location>
        <begin position="1063"/>
        <end position="1095"/>
    </location>
</feature>
<sequence length="2041" mass="231119">MPRKMMSLLSSHFENDTHDDQPTKSIYKTLLGFGDTALVNMATKATKELWKIVKRRASESSSSNEAQNWINQGADIKALSKNGYMIHVVIGEEQRKRISQPLQADNCKRLIYVLQTRASQLLAEAASNGNIQDMSVLVQLGGNCYQADKYGPLGLTGHLLQQQDQNPIRLDVIRFLIENDQQAKLSITKMDNKQQTCLSLAKSNRQCGKDVIEYIQQEFNVMLNTFPSTHFGLPVHEVIEWIRRGANMEATDRNGNTVLCNAILANNMELVKVLVAAGCNTAHKNTNNQTPQQIAQNATPRNAQIVAFLSGQGVNTELRDLILKRKGKLTTDEVHQLLEKGAQINAPIVNNETMLHLLIANKGTPEMVQTFVNDFNADANAMNVNGQRPIEICILYDEQPFAVLQTFLKLNQVTADTFFNSNLNKTVVAWAIEQNRQAAAKIVQSELNLRLWNCIDQFSNDNEKNKTTAMNEVSKLISYGAQINHKHTDEDYEEWTVVHMACRSNTLDLVKYLIEDLKGSYTISNANGDHPIAVAAEHGALSVVQYLRALPETRLNVANRSRQTPLHLATKNHHLLVVIELVEWGADHQALNAVKQTPLELALSNRAKIKEDEISNKKVIHFLKRLILPIDAKQHQPQARLAKPNHDLDQCQLPTPVLVEKVQMADENDQDRLAKKSGFLKMAPNTKLHDACKDGNVYDAKQAIGEGADIRNRNNRNRTPMEVLQSAYREYTTKANLPGNKLEERQRYVAQAMGCQQIAADLQQIAQTKLIESIKQSNAPRVIAYHLAGGQLTCDMLDLACQSSDNIAIIDYLINQSKELYTAMFQYTAPKSPYMTAKENKFTKTENYLHYRLSSECTNAIRSNNVVLVKQLILAGASVDMPDTNNLLVAISHRNNELVQILCENGCKMPSEWLDIQQIQIPQLENMTDNILHTINRCLTDRKLRIAAANGDLNGVIQCQRLGADINSRNAHGSTALFYAVQYGNYFAVVHSLVSCGASMLHSNHEEKHSLIQLCNIYGYDQIATYLAREVNVQFLTAVFNNATQTADALAALGADFNHRDEQERTPLHYAVQYHGIELVQWLCERGANPTIADVNGDYPITLAAEKGDFASIEYLIKKNPATKKQKNKMSVDALGIARKLNYKRIVQLLEGKAVDVPGDDDKAPSKPKYDQKQLIRAAGNGQMLIVKEFIAQRYKNVEEKRLICYQMLQVATRNKQGEVLSILQSYYNSELQAAIPSDIGEGPVVRLKEEYQTMLKGLLAGLSNVIANSSVVLDPADPNTYKELFYSLNSSVEQRTSDISNIHSEQDAILLCKRDTMDLEQKILKLNLELSALATNRDMLAKRIVDTDENLKKVKDVTALQRKELFDNKDATEKQLAMLESSMYVFRRSQEAALRKKYTLEFIKEKPKLFLFFTTIEHNLQSLFNSVLVAQGGLLQRDKSNTKVGMTATTIQAIPTHWIPIIGPILDAIKFPVRKGLEKLDEKRQKKEWYNISTLGSIEELQRTASNTAGLLTLYYQHQIELIDTSGKIKGSNFFGTFMKETKEKVINVRPEEVHEMAVSLVAEHILEWIIESLKSGKDENNHKFIRSKPLAQQLWLIVAKRNPIQQSNLKIMSDTMGVSTGKLKIPLIRTDEYGQKHKLSVQIRYLFGCVSLMDRYGEVYQYQKPREYTDPELVDLDIFGYVYIAPFPADDYTVNIIKSSRNLKEARIDERGRSQILSTFENIVNVVGAFRDDDDDDTDFDDSRVTKETAQQIAKVLREQKIFVDPSDLRDILKKSHDQIEVDINILRDDIREKQQRYETTTKASFEEIKLQLEQAKEELRRDNEQRYNRESRKMMEQMREIEQRLETAIQNRLDEMNGVCISAKSEATNALRIAQKVSESSDLSAQKALQASKHAQQLVESTEQRRQEMKLATDSCVQLVQQTLVKQKEIYEKSLTDLRTKTQQDMDRYKQLVEVSATSAKESEKSSKETAKLIREQLNAQRKERDKLVVAGNESVEYSEKQAKETGGTEKDARYAVINIKPMLDANDIRVKTAKVRI</sequence>
<dbReference type="PROSITE" id="PS50088">
    <property type="entry name" value="ANK_REPEAT"/>
    <property type="match status" value="4"/>
</dbReference>
<dbReference type="Pfam" id="PF00023">
    <property type="entry name" value="Ank"/>
    <property type="match status" value="1"/>
</dbReference>
<dbReference type="InterPro" id="IPR002110">
    <property type="entry name" value="Ankyrin_rpt"/>
</dbReference>
<feature type="repeat" description="ANK" evidence="3">
    <location>
        <begin position="254"/>
        <end position="286"/>
    </location>
</feature>
<dbReference type="Pfam" id="PF12796">
    <property type="entry name" value="Ank_2"/>
    <property type="match status" value="1"/>
</dbReference>
<evidence type="ECO:0000313" key="7">
    <source>
        <dbReference type="EMBL" id="CAF3774933.1"/>
    </source>
</evidence>
<gene>
    <name evidence="6" type="ORF">GPM918_LOCUS13888</name>
    <name evidence="7" type="ORF">SRO942_LOCUS13888</name>
</gene>
<accession>A0A814H0T2</accession>
<evidence type="ECO:0000256" key="5">
    <source>
        <dbReference type="SAM" id="MobiDB-lite"/>
    </source>
</evidence>
<dbReference type="Proteomes" id="UP000681722">
    <property type="component" value="Unassembled WGS sequence"/>
</dbReference>
<dbReference type="EMBL" id="CAJNOQ010003262">
    <property type="protein sequence ID" value="CAF1003529.1"/>
    <property type="molecule type" value="Genomic_DNA"/>
</dbReference>
<keyword evidence="1" id="KW-0677">Repeat</keyword>
<protein>
    <recommendedName>
        <fullName evidence="9">Poly [ADP-ribose] polymerase</fullName>
    </recommendedName>
</protein>
<proteinExistence type="predicted"/>
<keyword evidence="2 3" id="KW-0040">ANK repeat</keyword>
<dbReference type="OrthoDB" id="6718656at2759"/>
<evidence type="ECO:0000256" key="2">
    <source>
        <dbReference type="ARBA" id="ARBA00023043"/>
    </source>
</evidence>
<dbReference type="SMART" id="SM00248">
    <property type="entry name" value="ANK"/>
    <property type="match status" value="11"/>
</dbReference>
<evidence type="ECO:0000313" key="8">
    <source>
        <dbReference type="Proteomes" id="UP000663829"/>
    </source>
</evidence>
<dbReference type="Pfam" id="PF13857">
    <property type="entry name" value="Ank_5"/>
    <property type="match status" value="1"/>
</dbReference>
<keyword evidence="8" id="KW-1185">Reference proteome</keyword>